<evidence type="ECO:0000313" key="2">
    <source>
        <dbReference type="EMBL" id="RDI65564.1"/>
    </source>
</evidence>
<dbReference type="EMBL" id="QQBC01000006">
    <property type="protein sequence ID" value="RDI65564.1"/>
    <property type="molecule type" value="Genomic_DNA"/>
</dbReference>
<dbReference type="RefSeq" id="WP_114755690.1">
    <property type="nucleotide sequence ID" value="NZ_QQBC01000006.1"/>
</dbReference>
<proteinExistence type="predicted"/>
<keyword evidence="3" id="KW-1185">Reference proteome</keyword>
<feature type="chain" id="PRO_5016786106" description="Neocarzinostatin family protein" evidence="1">
    <location>
        <begin position="24"/>
        <end position="129"/>
    </location>
</feature>
<protein>
    <recommendedName>
        <fullName evidence="4">Neocarzinostatin family protein</fullName>
    </recommendedName>
</protein>
<organism evidence="2 3">
    <name type="scientific">Nocardia pseudobrasiliensis</name>
    <dbReference type="NCBI Taxonomy" id="45979"/>
    <lineage>
        <taxon>Bacteria</taxon>
        <taxon>Bacillati</taxon>
        <taxon>Actinomycetota</taxon>
        <taxon>Actinomycetes</taxon>
        <taxon>Mycobacteriales</taxon>
        <taxon>Nocardiaceae</taxon>
        <taxon>Nocardia</taxon>
    </lineage>
</organism>
<dbReference type="STRING" id="1210086.GCA_001613105_02005"/>
<evidence type="ECO:0000256" key="1">
    <source>
        <dbReference type="SAM" id="SignalP"/>
    </source>
</evidence>
<name>A0A370I865_9NOCA</name>
<dbReference type="Proteomes" id="UP000254869">
    <property type="component" value="Unassembled WGS sequence"/>
</dbReference>
<reference evidence="2 3" key="1">
    <citation type="submission" date="2018-07" db="EMBL/GenBank/DDBJ databases">
        <title>Genomic Encyclopedia of Type Strains, Phase IV (KMG-IV): sequencing the most valuable type-strain genomes for metagenomic binning, comparative biology and taxonomic classification.</title>
        <authorList>
            <person name="Goeker M."/>
        </authorList>
    </citation>
    <scope>NUCLEOTIDE SEQUENCE [LARGE SCALE GENOMIC DNA]</scope>
    <source>
        <strain evidence="2 3">DSM 44290</strain>
    </source>
</reference>
<accession>A0A370I865</accession>
<feature type="signal peptide" evidence="1">
    <location>
        <begin position="1"/>
        <end position="23"/>
    </location>
</feature>
<sequence length="129" mass="13221">MKVLSTVGVLSAVMLAAAPVAQAADAQDANAGVFKVSHVDGSVIIAYDCPKGDKATITVQVKDKKKDDSGKGKAENLECTGKPTLTTVDTDLDDAEHGDPVTAEVSISATGNVPVDRKISDYMGSADDA</sequence>
<dbReference type="AlphaFoldDB" id="A0A370I865"/>
<evidence type="ECO:0008006" key="4">
    <source>
        <dbReference type="Google" id="ProtNLM"/>
    </source>
</evidence>
<comment type="caution">
    <text evidence="2">The sequence shown here is derived from an EMBL/GenBank/DDBJ whole genome shotgun (WGS) entry which is preliminary data.</text>
</comment>
<evidence type="ECO:0000313" key="3">
    <source>
        <dbReference type="Proteomes" id="UP000254869"/>
    </source>
</evidence>
<keyword evidence="1" id="KW-0732">Signal</keyword>
<gene>
    <name evidence="2" type="ORF">DFR76_106436</name>
</gene>